<dbReference type="InterPro" id="IPR038570">
    <property type="entry name" value="HicA_sf"/>
</dbReference>
<keyword evidence="4" id="KW-0255">Endonuclease</keyword>
<gene>
    <name evidence="8" type="ORF">ACE1CI_00895</name>
</gene>
<protein>
    <submittedName>
        <fullName evidence="8">Type II toxin-antitoxin system HicA family toxin</fullName>
    </submittedName>
</protein>
<dbReference type="InterPro" id="IPR012933">
    <property type="entry name" value="HicA_mRNA_interferase"/>
</dbReference>
<dbReference type="RefSeq" id="WP_413261156.1">
    <property type="nucleotide sequence ID" value="NZ_JBHFNR010000007.1"/>
</dbReference>
<keyword evidence="3" id="KW-0540">Nuclease</keyword>
<keyword evidence="9" id="KW-1185">Reference proteome</keyword>
<keyword evidence="2" id="KW-1277">Toxin-antitoxin system</keyword>
<dbReference type="Pfam" id="PF07927">
    <property type="entry name" value="HicA_toxin"/>
    <property type="match status" value="1"/>
</dbReference>
<evidence type="ECO:0000256" key="4">
    <source>
        <dbReference type="ARBA" id="ARBA00022759"/>
    </source>
</evidence>
<proteinExistence type="inferred from homology"/>
<evidence type="ECO:0000256" key="5">
    <source>
        <dbReference type="ARBA" id="ARBA00022801"/>
    </source>
</evidence>
<evidence type="ECO:0000313" key="9">
    <source>
        <dbReference type="Proteomes" id="UP001576784"/>
    </source>
</evidence>
<dbReference type="SUPFAM" id="SSF54786">
    <property type="entry name" value="YcfA/nrd intein domain"/>
    <property type="match status" value="1"/>
</dbReference>
<keyword evidence="5" id="KW-0378">Hydrolase</keyword>
<keyword evidence="7" id="KW-0346">Stress response</keyword>
<comment type="caution">
    <text evidence="8">The sequence shown here is derived from an EMBL/GenBank/DDBJ whole genome shotgun (WGS) entry which is preliminary data.</text>
</comment>
<comment type="similarity">
    <text evidence="1">Belongs to the HicA mRNA interferase family.</text>
</comment>
<evidence type="ECO:0000313" key="8">
    <source>
        <dbReference type="EMBL" id="MFB2891481.1"/>
    </source>
</evidence>
<reference evidence="8 9" key="1">
    <citation type="submission" date="2024-09" db="EMBL/GenBank/DDBJ databases">
        <title>Floridaenema gen nov. (Aerosakkonemataceae, Aerosakkonematales ord. nov., Cyanobacteria) from benthic tropical and subtropical fresh waters, with the description of four new species.</title>
        <authorList>
            <person name="Moretto J.A."/>
            <person name="Berthold D.E."/>
            <person name="Lefler F.W."/>
            <person name="Huang I.-S."/>
            <person name="Laughinghouse H. IV."/>
        </authorList>
    </citation>
    <scope>NUCLEOTIDE SEQUENCE [LARGE SCALE GENOMIC DNA]</scope>
    <source>
        <strain evidence="8 9">BLCC-F50</strain>
    </source>
</reference>
<dbReference type="EMBL" id="JBHFNR010000007">
    <property type="protein sequence ID" value="MFB2891481.1"/>
    <property type="molecule type" value="Genomic_DNA"/>
</dbReference>
<evidence type="ECO:0000256" key="3">
    <source>
        <dbReference type="ARBA" id="ARBA00022722"/>
    </source>
</evidence>
<evidence type="ECO:0000256" key="6">
    <source>
        <dbReference type="ARBA" id="ARBA00022884"/>
    </source>
</evidence>
<name>A0ABV4XIF0_9CYAN</name>
<evidence type="ECO:0000256" key="2">
    <source>
        <dbReference type="ARBA" id="ARBA00022649"/>
    </source>
</evidence>
<dbReference type="Gene3D" id="3.30.920.30">
    <property type="entry name" value="Hypothetical protein"/>
    <property type="match status" value="1"/>
</dbReference>
<keyword evidence="6" id="KW-0694">RNA-binding</keyword>
<evidence type="ECO:0000256" key="7">
    <source>
        <dbReference type="ARBA" id="ARBA00023016"/>
    </source>
</evidence>
<organism evidence="8 9">
    <name type="scientific">Floridaenema flaviceps BLCC-F50</name>
    <dbReference type="NCBI Taxonomy" id="3153642"/>
    <lineage>
        <taxon>Bacteria</taxon>
        <taxon>Bacillati</taxon>
        <taxon>Cyanobacteriota</taxon>
        <taxon>Cyanophyceae</taxon>
        <taxon>Oscillatoriophycideae</taxon>
        <taxon>Aerosakkonematales</taxon>
        <taxon>Aerosakkonemataceae</taxon>
        <taxon>Floridanema</taxon>
        <taxon>Floridanema flaviceps</taxon>
    </lineage>
</organism>
<dbReference type="Proteomes" id="UP001576784">
    <property type="component" value="Unassembled WGS sequence"/>
</dbReference>
<evidence type="ECO:0000256" key="1">
    <source>
        <dbReference type="ARBA" id="ARBA00006620"/>
    </source>
</evidence>
<sequence>MSKKEKLWEKAKNSPENLTFDEFETLLSQNGWVFSRQKGSHRLWYSPKGQPLPIQPRKDGKAKVYQVQQFFEYQEVEE</sequence>
<accession>A0ABV4XIF0</accession>